<keyword evidence="2" id="KW-0472">Membrane</keyword>
<evidence type="ECO:0000256" key="2">
    <source>
        <dbReference type="SAM" id="Phobius"/>
    </source>
</evidence>
<dbReference type="Proteomes" id="UP000602510">
    <property type="component" value="Unassembled WGS sequence"/>
</dbReference>
<sequence length="336" mass="35061">MDKQSLSVAIALLPSTGAGSSTIDALLGHSTVSTAGPSRRTAVYRQGASSDSGSSSHEATIGEAIQDEFLPTKTDHSPHVPASKLESIIGSAEVAVFSHSSSPPLFYPNFNAARSSTASPGSIHNLHNIDEAIPNQKASTAGSASNDENGTARDAGSFTSSRSDFDSEASALSLHELSSSSENASESTADTIGVSNYYSAGTVAPFKERAEIQSTALELSTSAAQVEDILLLSPSYGRKTASTIDQTTSSNQVDDRDGITSNLTNSNTSTERPLVYVCVVLGVAGLVGAVILAKRRQHNSDEEGATEASAVMSRAAWGQQDNRVREIIDRNNIVQL</sequence>
<evidence type="ECO:0000313" key="4">
    <source>
        <dbReference type="Proteomes" id="UP000602510"/>
    </source>
</evidence>
<reference evidence="3" key="1">
    <citation type="submission" date="2020-04" db="EMBL/GenBank/DDBJ databases">
        <title>Hybrid Assembly of Korean Phytophthora infestans isolates.</title>
        <authorList>
            <person name="Prokchorchik M."/>
            <person name="Lee Y."/>
            <person name="Seo J."/>
            <person name="Cho J.-H."/>
            <person name="Park Y.-E."/>
            <person name="Jang D.-C."/>
            <person name="Im J.-S."/>
            <person name="Choi J.-G."/>
            <person name="Park H.-J."/>
            <person name="Lee G.-B."/>
            <person name="Lee Y.-G."/>
            <person name="Hong S.-Y."/>
            <person name="Cho K."/>
            <person name="Sohn K.H."/>
        </authorList>
    </citation>
    <scope>NUCLEOTIDE SEQUENCE</scope>
    <source>
        <strain evidence="3">KR_1_A1</strain>
    </source>
</reference>
<comment type="caution">
    <text evidence="3">The sequence shown here is derived from an EMBL/GenBank/DDBJ whole genome shotgun (WGS) entry which is preliminary data.</text>
</comment>
<feature type="transmembrane region" description="Helical" evidence="2">
    <location>
        <begin position="274"/>
        <end position="293"/>
    </location>
</feature>
<protein>
    <submittedName>
        <fullName evidence="3">Uncharacterized protein</fullName>
    </submittedName>
</protein>
<feature type="compositionally biased region" description="Polar residues" evidence="1">
    <location>
        <begin position="137"/>
        <end position="149"/>
    </location>
</feature>
<organism evidence="3 4">
    <name type="scientific">Phytophthora infestans</name>
    <name type="common">Potato late blight agent</name>
    <name type="synonym">Botrytis infestans</name>
    <dbReference type="NCBI Taxonomy" id="4787"/>
    <lineage>
        <taxon>Eukaryota</taxon>
        <taxon>Sar</taxon>
        <taxon>Stramenopiles</taxon>
        <taxon>Oomycota</taxon>
        <taxon>Peronosporomycetes</taxon>
        <taxon>Peronosporales</taxon>
        <taxon>Peronosporaceae</taxon>
        <taxon>Phytophthora</taxon>
    </lineage>
</organism>
<proteinExistence type="predicted"/>
<evidence type="ECO:0000256" key="1">
    <source>
        <dbReference type="SAM" id="MobiDB-lite"/>
    </source>
</evidence>
<keyword evidence="4" id="KW-1185">Reference proteome</keyword>
<name>A0A833T5F1_PHYIN</name>
<evidence type="ECO:0000313" key="3">
    <source>
        <dbReference type="EMBL" id="KAF4037139.1"/>
    </source>
</evidence>
<dbReference type="AlphaFoldDB" id="A0A833T5F1"/>
<keyword evidence="2" id="KW-0812">Transmembrane</keyword>
<accession>A0A833T5F1</accession>
<gene>
    <name evidence="3" type="ORF">GN244_ATG10746</name>
</gene>
<feature type="region of interest" description="Disordered" evidence="1">
    <location>
        <begin position="137"/>
        <end position="163"/>
    </location>
</feature>
<dbReference type="EMBL" id="WSZM01000249">
    <property type="protein sequence ID" value="KAF4037139.1"/>
    <property type="molecule type" value="Genomic_DNA"/>
</dbReference>
<keyword evidence="2" id="KW-1133">Transmembrane helix</keyword>